<evidence type="ECO:0000259" key="5">
    <source>
        <dbReference type="PROSITE" id="PS51464"/>
    </source>
</evidence>
<dbReference type="Pfam" id="PF01380">
    <property type="entry name" value="SIS"/>
    <property type="match status" value="1"/>
</dbReference>
<sequence length="286" mass="31751">MSIFSVLKQIERNLESFTKAEKSVANYVLGNPAQVMEMTTKELAAASQSSEAAVMRFCKRIGIQSFKVMKLELAKELHTKGDGIPEIVDSPFQLEDDPKLIIQKVMFNTIQALQNTEKMLSVKSVSKAIDQLDQAERIFAYGVGGSSVVVRDFTQKLLRINVNVFRSDDSHLQMTMTANATNKDVVFVVSTSGKTKEVVDLLTIAKKRGVTCILLTQNGASPARRLADLVLTMSEEEHNLRIGTMTARIAQMAVIDALYIGLCSKRGQEVFERIVDTHEAVQHLKK</sequence>
<evidence type="ECO:0000256" key="1">
    <source>
        <dbReference type="ARBA" id="ARBA00023015"/>
    </source>
</evidence>
<feature type="domain" description="HTH rpiR-type" evidence="4">
    <location>
        <begin position="4"/>
        <end position="80"/>
    </location>
</feature>
<dbReference type="Proteomes" id="UP000031972">
    <property type="component" value="Unassembled WGS sequence"/>
</dbReference>
<evidence type="ECO:0000313" key="6">
    <source>
        <dbReference type="EMBL" id="KIL52856.1"/>
    </source>
</evidence>
<dbReference type="GO" id="GO:0097367">
    <property type="term" value="F:carbohydrate derivative binding"/>
    <property type="evidence" value="ECO:0007669"/>
    <property type="project" value="InterPro"/>
</dbReference>
<dbReference type="InterPro" id="IPR000281">
    <property type="entry name" value="HTH_RpiR"/>
</dbReference>
<keyword evidence="3" id="KW-0804">Transcription</keyword>
<name>A0A0C2W8D9_9BACL</name>
<reference evidence="6 7" key="1">
    <citation type="submission" date="2015-01" db="EMBL/GenBank/DDBJ databases">
        <title>Jeotgalibacillus campisalis genome sequencing.</title>
        <authorList>
            <person name="Goh K.M."/>
            <person name="Chan K.-G."/>
            <person name="Yaakop A.S."/>
            <person name="Ee R."/>
            <person name="Gan H.M."/>
            <person name="Chan C.S."/>
        </authorList>
    </citation>
    <scope>NUCLEOTIDE SEQUENCE [LARGE SCALE GENOMIC DNA]</scope>
    <source>
        <strain evidence="6 7">SF-57</strain>
    </source>
</reference>
<dbReference type="PANTHER" id="PTHR30514:SF1">
    <property type="entry name" value="HTH-TYPE TRANSCRIPTIONAL REGULATOR HEXR-RELATED"/>
    <property type="match status" value="1"/>
</dbReference>
<evidence type="ECO:0008006" key="8">
    <source>
        <dbReference type="Google" id="ProtNLM"/>
    </source>
</evidence>
<dbReference type="PATRIC" id="fig|220754.4.peg.188"/>
<dbReference type="GO" id="GO:0003700">
    <property type="term" value="F:DNA-binding transcription factor activity"/>
    <property type="evidence" value="ECO:0007669"/>
    <property type="project" value="InterPro"/>
</dbReference>
<protein>
    <recommendedName>
        <fullName evidence="8">RpiR family transcriptional regulator</fullName>
    </recommendedName>
</protein>
<dbReference type="OrthoDB" id="3684496at2"/>
<dbReference type="GO" id="GO:1901135">
    <property type="term" value="P:carbohydrate derivative metabolic process"/>
    <property type="evidence" value="ECO:0007669"/>
    <property type="project" value="InterPro"/>
</dbReference>
<evidence type="ECO:0000256" key="2">
    <source>
        <dbReference type="ARBA" id="ARBA00023125"/>
    </source>
</evidence>
<evidence type="ECO:0000259" key="4">
    <source>
        <dbReference type="PROSITE" id="PS51071"/>
    </source>
</evidence>
<gene>
    <name evidence="6" type="ORF">KR50_01850</name>
</gene>
<dbReference type="Gene3D" id="1.10.10.10">
    <property type="entry name" value="Winged helix-like DNA-binding domain superfamily/Winged helix DNA-binding domain"/>
    <property type="match status" value="1"/>
</dbReference>
<dbReference type="InterPro" id="IPR046348">
    <property type="entry name" value="SIS_dom_sf"/>
</dbReference>
<dbReference type="InterPro" id="IPR036388">
    <property type="entry name" value="WH-like_DNA-bd_sf"/>
</dbReference>
<dbReference type="InterPro" id="IPR009057">
    <property type="entry name" value="Homeodomain-like_sf"/>
</dbReference>
<dbReference type="PANTHER" id="PTHR30514">
    <property type="entry name" value="GLUCOKINASE"/>
    <property type="match status" value="1"/>
</dbReference>
<dbReference type="CDD" id="cd05013">
    <property type="entry name" value="SIS_RpiR"/>
    <property type="match status" value="1"/>
</dbReference>
<organism evidence="6 7">
    <name type="scientific">Jeotgalibacillus campisalis</name>
    <dbReference type="NCBI Taxonomy" id="220754"/>
    <lineage>
        <taxon>Bacteria</taxon>
        <taxon>Bacillati</taxon>
        <taxon>Bacillota</taxon>
        <taxon>Bacilli</taxon>
        <taxon>Bacillales</taxon>
        <taxon>Caryophanaceae</taxon>
        <taxon>Jeotgalibacillus</taxon>
    </lineage>
</organism>
<keyword evidence="7" id="KW-1185">Reference proteome</keyword>
<dbReference type="SUPFAM" id="SSF46689">
    <property type="entry name" value="Homeodomain-like"/>
    <property type="match status" value="1"/>
</dbReference>
<accession>A0A0C2W8D9</accession>
<dbReference type="InterPro" id="IPR035472">
    <property type="entry name" value="RpiR-like_SIS"/>
</dbReference>
<feature type="domain" description="SIS" evidence="5">
    <location>
        <begin position="128"/>
        <end position="268"/>
    </location>
</feature>
<dbReference type="InterPro" id="IPR001347">
    <property type="entry name" value="SIS_dom"/>
</dbReference>
<keyword evidence="1" id="KW-0805">Transcription regulation</keyword>
<evidence type="ECO:0000256" key="3">
    <source>
        <dbReference type="ARBA" id="ARBA00023163"/>
    </source>
</evidence>
<dbReference type="InterPro" id="IPR047640">
    <property type="entry name" value="RpiR-like"/>
</dbReference>
<dbReference type="PROSITE" id="PS51071">
    <property type="entry name" value="HTH_RPIR"/>
    <property type="match status" value="1"/>
</dbReference>
<comment type="caution">
    <text evidence="6">The sequence shown here is derived from an EMBL/GenBank/DDBJ whole genome shotgun (WGS) entry which is preliminary data.</text>
</comment>
<dbReference type="AlphaFoldDB" id="A0A0C2W8D9"/>
<dbReference type="EMBL" id="JXRR01000001">
    <property type="protein sequence ID" value="KIL52856.1"/>
    <property type="molecule type" value="Genomic_DNA"/>
</dbReference>
<dbReference type="Pfam" id="PF01418">
    <property type="entry name" value="HTH_6"/>
    <property type="match status" value="1"/>
</dbReference>
<keyword evidence="2" id="KW-0238">DNA-binding</keyword>
<dbReference type="Gene3D" id="3.40.50.10490">
    <property type="entry name" value="Glucose-6-phosphate isomerase like protein, domain 1"/>
    <property type="match status" value="1"/>
</dbReference>
<dbReference type="GO" id="GO:0003677">
    <property type="term" value="F:DNA binding"/>
    <property type="evidence" value="ECO:0007669"/>
    <property type="project" value="UniProtKB-KW"/>
</dbReference>
<evidence type="ECO:0000313" key="7">
    <source>
        <dbReference type="Proteomes" id="UP000031972"/>
    </source>
</evidence>
<dbReference type="RefSeq" id="WP_041053656.1">
    <property type="nucleotide sequence ID" value="NZ_JXRR01000001.1"/>
</dbReference>
<dbReference type="SUPFAM" id="SSF53697">
    <property type="entry name" value="SIS domain"/>
    <property type="match status" value="1"/>
</dbReference>
<dbReference type="PROSITE" id="PS51464">
    <property type="entry name" value="SIS"/>
    <property type="match status" value="1"/>
</dbReference>
<proteinExistence type="predicted"/>